<dbReference type="GO" id="GO:0008967">
    <property type="term" value="F:phosphoglycolate phosphatase activity"/>
    <property type="evidence" value="ECO:0007669"/>
    <property type="project" value="TreeGrafter"/>
</dbReference>
<dbReference type="Proteomes" id="UP000715781">
    <property type="component" value="Unassembled WGS sequence"/>
</dbReference>
<dbReference type="InterPro" id="IPR050155">
    <property type="entry name" value="HAD-like_hydrolase_sf"/>
</dbReference>
<dbReference type="PANTHER" id="PTHR43434:SF16">
    <property type="entry name" value="BLL8046 PROTEIN"/>
    <property type="match status" value="1"/>
</dbReference>
<dbReference type="AlphaFoldDB" id="A0A951UHV1"/>
<dbReference type="Gene3D" id="3.40.50.1000">
    <property type="entry name" value="HAD superfamily/HAD-like"/>
    <property type="match status" value="1"/>
</dbReference>
<dbReference type="Pfam" id="PF13419">
    <property type="entry name" value="HAD_2"/>
    <property type="match status" value="1"/>
</dbReference>
<sequence>MAYQGVILDVDGTLVLSNDAHAQAWVEAFAEFGYEVKFEQVRPLIGMGGDQIIPQFAPGLSDQEGIGKKIAEKRKELIINKFGTNLTPANGARQLILKMQSVGLRLIIASSATTQELSVLLKAAQVDDLLSQDEAATSSDAEASKPDPEIVEAALSKLNMQPSQVVMLGDTPYDIKSANQAGIDVIAVRCGGFDNTQLKDAIAIYNDPADLLTHYDTSPLATKAMTKA</sequence>
<keyword evidence="1" id="KW-0378">Hydrolase</keyword>
<reference evidence="1" key="1">
    <citation type="submission" date="2021-05" db="EMBL/GenBank/DDBJ databases">
        <authorList>
            <person name="Pietrasiak N."/>
            <person name="Ward R."/>
            <person name="Stajich J.E."/>
            <person name="Kurbessoian T."/>
        </authorList>
    </citation>
    <scope>NUCLEOTIDE SEQUENCE</scope>
    <source>
        <strain evidence="1">JT2-VF2</strain>
    </source>
</reference>
<dbReference type="InterPro" id="IPR023198">
    <property type="entry name" value="PGP-like_dom2"/>
</dbReference>
<dbReference type="InterPro" id="IPR006439">
    <property type="entry name" value="HAD-SF_hydro_IA"/>
</dbReference>
<dbReference type="NCBIfam" id="TIGR01509">
    <property type="entry name" value="HAD-SF-IA-v3"/>
    <property type="match status" value="1"/>
</dbReference>
<dbReference type="EMBL" id="JAHHHN010000016">
    <property type="protein sequence ID" value="MBW4563868.1"/>
    <property type="molecule type" value="Genomic_DNA"/>
</dbReference>
<dbReference type="GO" id="GO:0006281">
    <property type="term" value="P:DNA repair"/>
    <property type="evidence" value="ECO:0007669"/>
    <property type="project" value="TreeGrafter"/>
</dbReference>
<proteinExistence type="predicted"/>
<gene>
    <name evidence="1" type="ORF">KME32_22545</name>
</gene>
<reference evidence="1" key="2">
    <citation type="journal article" date="2022" name="Microbiol. Resour. Announc.">
        <title>Metagenome Sequencing to Explore Phylogenomics of Terrestrial Cyanobacteria.</title>
        <authorList>
            <person name="Ward R.D."/>
            <person name="Stajich J.E."/>
            <person name="Johansen J.R."/>
            <person name="Huntemann M."/>
            <person name="Clum A."/>
            <person name="Foster B."/>
            <person name="Foster B."/>
            <person name="Roux S."/>
            <person name="Palaniappan K."/>
            <person name="Varghese N."/>
            <person name="Mukherjee S."/>
            <person name="Reddy T.B.K."/>
            <person name="Daum C."/>
            <person name="Copeland A."/>
            <person name="Chen I.A."/>
            <person name="Ivanova N.N."/>
            <person name="Kyrpides N.C."/>
            <person name="Shapiro N."/>
            <person name="Eloe-Fadrosh E.A."/>
            <person name="Pietrasiak N."/>
        </authorList>
    </citation>
    <scope>NUCLEOTIDE SEQUENCE</scope>
    <source>
        <strain evidence="1">JT2-VF2</strain>
    </source>
</reference>
<organism evidence="1 2">
    <name type="scientific">Mojavia pulchra JT2-VF2</name>
    <dbReference type="NCBI Taxonomy" id="287848"/>
    <lineage>
        <taxon>Bacteria</taxon>
        <taxon>Bacillati</taxon>
        <taxon>Cyanobacteriota</taxon>
        <taxon>Cyanophyceae</taxon>
        <taxon>Nostocales</taxon>
        <taxon>Nostocaceae</taxon>
    </lineage>
</organism>
<dbReference type="PRINTS" id="PR00413">
    <property type="entry name" value="HADHALOGNASE"/>
</dbReference>
<dbReference type="NCBIfam" id="TIGR01549">
    <property type="entry name" value="HAD-SF-IA-v1"/>
    <property type="match status" value="1"/>
</dbReference>
<dbReference type="SFLD" id="SFLDG01129">
    <property type="entry name" value="C1.5:_HAD__Beta-PGM__Phosphata"/>
    <property type="match status" value="1"/>
</dbReference>
<dbReference type="GO" id="GO:0005829">
    <property type="term" value="C:cytosol"/>
    <property type="evidence" value="ECO:0007669"/>
    <property type="project" value="TreeGrafter"/>
</dbReference>
<dbReference type="InterPro" id="IPR041492">
    <property type="entry name" value="HAD_2"/>
</dbReference>
<dbReference type="InterPro" id="IPR023214">
    <property type="entry name" value="HAD_sf"/>
</dbReference>
<evidence type="ECO:0000313" key="1">
    <source>
        <dbReference type="EMBL" id="MBW4563868.1"/>
    </source>
</evidence>
<comment type="caution">
    <text evidence="1">The sequence shown here is derived from an EMBL/GenBank/DDBJ whole genome shotgun (WGS) entry which is preliminary data.</text>
</comment>
<dbReference type="SUPFAM" id="SSF56784">
    <property type="entry name" value="HAD-like"/>
    <property type="match status" value="1"/>
</dbReference>
<dbReference type="SFLD" id="SFLDG01135">
    <property type="entry name" value="C1.5.6:_HAD__Beta-PGM__Phospha"/>
    <property type="match status" value="1"/>
</dbReference>
<dbReference type="PANTHER" id="PTHR43434">
    <property type="entry name" value="PHOSPHOGLYCOLATE PHOSPHATASE"/>
    <property type="match status" value="1"/>
</dbReference>
<accession>A0A951UHV1</accession>
<dbReference type="SFLD" id="SFLDS00003">
    <property type="entry name" value="Haloacid_Dehalogenase"/>
    <property type="match status" value="1"/>
</dbReference>
<dbReference type="InterPro" id="IPR036412">
    <property type="entry name" value="HAD-like_sf"/>
</dbReference>
<dbReference type="Gene3D" id="1.10.150.240">
    <property type="entry name" value="Putative phosphatase, domain 2"/>
    <property type="match status" value="1"/>
</dbReference>
<name>A0A951UHV1_9NOST</name>
<protein>
    <submittedName>
        <fullName evidence="1">HAD family hydrolase</fullName>
    </submittedName>
</protein>
<evidence type="ECO:0000313" key="2">
    <source>
        <dbReference type="Proteomes" id="UP000715781"/>
    </source>
</evidence>